<dbReference type="InterPro" id="IPR009948">
    <property type="entry name" value="Syd"/>
</dbReference>
<name>A0A1D3MP79_BACMY</name>
<evidence type="ECO:0000256" key="2">
    <source>
        <dbReference type="ARBA" id="ARBA00022519"/>
    </source>
</evidence>
<organism evidence="4 6">
    <name type="scientific">Bacillus mycoides</name>
    <dbReference type="NCBI Taxonomy" id="1405"/>
    <lineage>
        <taxon>Bacteria</taxon>
        <taxon>Bacillati</taxon>
        <taxon>Bacillota</taxon>
        <taxon>Bacilli</taxon>
        <taxon>Bacillales</taxon>
        <taxon>Bacillaceae</taxon>
        <taxon>Bacillus</taxon>
        <taxon>Bacillus cereus group</taxon>
    </lineage>
</organism>
<dbReference type="Proteomes" id="UP000195696">
    <property type="component" value="Unassembled WGS sequence"/>
</dbReference>
<dbReference type="SUPFAM" id="SSF160631">
    <property type="entry name" value="SMI1/KNR4-like"/>
    <property type="match status" value="1"/>
</dbReference>
<dbReference type="RefSeq" id="WP_002110750.1">
    <property type="nucleotide sequence ID" value="NZ_FMAK01000036.1"/>
</dbReference>
<dbReference type="InterPro" id="IPR037883">
    <property type="entry name" value="Knr4/Smi1-like_sf"/>
</dbReference>
<dbReference type="AlphaFoldDB" id="A0A1D3MP79"/>
<evidence type="ECO:0000256" key="3">
    <source>
        <dbReference type="ARBA" id="ARBA00023136"/>
    </source>
</evidence>
<keyword evidence="2" id="KW-0997">Cell inner membrane</keyword>
<dbReference type="CDD" id="cd16323">
    <property type="entry name" value="Syd"/>
    <property type="match status" value="1"/>
</dbReference>
<keyword evidence="3" id="KW-0472">Membrane</keyword>
<dbReference type="InterPro" id="IPR038228">
    <property type="entry name" value="Syd_sf"/>
</dbReference>
<evidence type="ECO:0000313" key="7">
    <source>
        <dbReference type="Proteomes" id="UP000195696"/>
    </source>
</evidence>
<dbReference type="PATRIC" id="fig|86662.23.peg.3352"/>
<accession>A0A1D3MP79</accession>
<evidence type="ECO:0000313" key="6">
    <source>
        <dbReference type="Proteomes" id="UP000175835"/>
    </source>
</evidence>
<dbReference type="GO" id="GO:0009898">
    <property type="term" value="C:cytoplasmic side of plasma membrane"/>
    <property type="evidence" value="ECO:0007669"/>
    <property type="project" value="InterPro"/>
</dbReference>
<evidence type="ECO:0008006" key="8">
    <source>
        <dbReference type="Google" id="ProtNLM"/>
    </source>
</evidence>
<gene>
    <name evidence="5" type="ORF">BWGO95_03153</name>
    <name evidence="4" type="ORF">BWGOE11_32360</name>
</gene>
<sequence length="180" mass="21729">MEIKKELERYFKELMNVWETKYGTYPKVPWDAEMDPLLYLSNPDEEGYVYWKPVEKNKIDNFIEIQKELSMNIHDAIKEYFNSYWFLDIQGFYGIRLVTLEPVEPNKSIVEFIRIMKRYEESQGREFRYIQIGFVSPEDMALIFDNETGQILIENFETEEKEFFANSLVELINNLTVEQR</sequence>
<dbReference type="EMBL" id="FMAK01000036">
    <property type="protein sequence ID" value="SCB69001.1"/>
    <property type="molecule type" value="Genomic_DNA"/>
</dbReference>
<dbReference type="EMBL" id="LXLX01000034">
    <property type="protein sequence ID" value="OFD92492.1"/>
    <property type="molecule type" value="Genomic_DNA"/>
</dbReference>
<evidence type="ECO:0000313" key="4">
    <source>
        <dbReference type="EMBL" id="OFD92492.1"/>
    </source>
</evidence>
<protein>
    <recommendedName>
        <fullName evidence="8">SecY interacting protein Syd</fullName>
    </recommendedName>
</protein>
<reference evidence="5 7" key="2">
    <citation type="submission" date="2016-08" db="EMBL/GenBank/DDBJ databases">
        <authorList>
            <person name="Seilhamer J.J."/>
        </authorList>
    </citation>
    <scope>NUCLEOTIDE SEQUENCE [LARGE SCALE GENOMIC DNA]</scope>
    <source>
        <strain evidence="5 7">SDA_GO95</strain>
    </source>
</reference>
<dbReference type="Proteomes" id="UP000175835">
    <property type="component" value="Unassembled WGS sequence"/>
</dbReference>
<proteinExistence type="predicted"/>
<reference evidence="4 6" key="1">
    <citation type="submission" date="2016-05" db="EMBL/GenBank/DDBJ databases">
        <title>Bacillus thuringiensis and Bacillus weihenstephanensis as novel biocontrol agents of wilt causing Verticillium species.</title>
        <authorList>
            <person name="Hollensteiner J."/>
            <person name="Wemheuer F."/>
            <person name="Harting R."/>
            <person name="Kolarzyk A."/>
            <person name="Diaz-Valerio S."/>
            <person name="Poehlein A."/>
            <person name="Brzuszkiewicz E."/>
            <person name="Nesemann K."/>
            <person name="Braus-Stromeyer S."/>
            <person name="Braus G."/>
            <person name="Daniel R."/>
            <person name="Liesegang H."/>
        </authorList>
    </citation>
    <scope>NUCLEOTIDE SEQUENCE [LARGE SCALE GENOMIC DNA]</scope>
    <source>
        <strain evidence="4 6">GOE11</strain>
    </source>
</reference>
<dbReference type="Gene3D" id="3.40.1580.20">
    <property type="entry name" value="Syd protein"/>
    <property type="match status" value="1"/>
</dbReference>
<evidence type="ECO:0000313" key="5">
    <source>
        <dbReference type="EMBL" id="SCB69001.1"/>
    </source>
</evidence>
<keyword evidence="1" id="KW-1003">Cell membrane</keyword>
<evidence type="ECO:0000256" key="1">
    <source>
        <dbReference type="ARBA" id="ARBA00022475"/>
    </source>
</evidence>
<dbReference type="Pfam" id="PF07348">
    <property type="entry name" value="Syd"/>
    <property type="match status" value="1"/>
</dbReference>